<keyword evidence="3" id="KW-1185">Reference proteome</keyword>
<dbReference type="PANTHER" id="PTHR31656">
    <property type="entry name" value="ROOT CAP DOMAIN-CONTAINING PROTEIN"/>
    <property type="match status" value="1"/>
</dbReference>
<name>A0A0E0JU42_ORYPU</name>
<dbReference type="HOGENOM" id="CLU_018422_2_0_1"/>
<proteinExistence type="predicted"/>
<evidence type="ECO:0000313" key="2">
    <source>
        <dbReference type="EnsemblPlants" id="OPUNC01G44150.1"/>
    </source>
</evidence>
<evidence type="ECO:0000256" key="1">
    <source>
        <dbReference type="SAM" id="SignalP"/>
    </source>
</evidence>
<feature type="signal peptide" evidence="1">
    <location>
        <begin position="1"/>
        <end position="21"/>
    </location>
</feature>
<dbReference type="Gramene" id="OPUNC01G44150.1">
    <property type="protein sequence ID" value="OPUNC01G44150.1"/>
    <property type="gene ID" value="OPUNC01G44150"/>
</dbReference>
<keyword evidence="1" id="KW-0732">Signal</keyword>
<dbReference type="eggNOG" id="ENOG502QS4C">
    <property type="taxonomic scope" value="Eukaryota"/>
</dbReference>
<sequence>MARAALVAAAALLLLVVCAAAQAPPTSPRRLPRNYHVINPGRFGKRDQQLSCTDSNGNKAACMAKCDTRCPNQCIVMCPSCKTFCMCDFYPGVSCGDPRFTGGDGNNFYFHGKKDQDFCIVSDADLHINAHFIGKRNPTMSRDFTWIQALGIRFADHRLYMGALKTAKWTSDVDRLELAFDGAPIDVPAELGARWESAAVPGLTVTRTAATNGVRVQLAGDQDFCIVSDADLHINAHFIGKRNPTMSRDFTWIQALGIRFADHRLYMGALKTAKWTSDVDRLELAFDGAPIDVPAELGARWESAAVPGLTVTRTAATNGVRVQLAGVFDIMANVVPITEQDSRIHNYGVTEEDSLAHLDLGFKFYDLSDDVHGVLGQTYRSDYVNKLSVSASMPVMGGAPSYVVSDIFSTDCAVARFARRAGISMVTGRAN</sequence>
<dbReference type="AlphaFoldDB" id="A0A0E0JU42"/>
<dbReference type="Pfam" id="PF06830">
    <property type="entry name" value="Root_cap"/>
    <property type="match status" value="1"/>
</dbReference>
<accession>A0A0E0JU42</accession>
<dbReference type="InterPro" id="IPR009646">
    <property type="entry name" value="Root_cap"/>
</dbReference>
<dbReference type="STRING" id="4537.A0A0E0JU42"/>
<dbReference type="EnsemblPlants" id="OPUNC01G44150.1">
    <property type="protein sequence ID" value="OPUNC01G44150.1"/>
    <property type="gene ID" value="OPUNC01G44150"/>
</dbReference>
<reference evidence="2" key="2">
    <citation type="submission" date="2018-05" db="EMBL/GenBank/DDBJ databases">
        <title>OpunRS2 (Oryza punctata Reference Sequence Version 2).</title>
        <authorList>
            <person name="Zhang J."/>
            <person name="Kudrna D."/>
            <person name="Lee S."/>
            <person name="Talag J."/>
            <person name="Welchert J."/>
            <person name="Wing R.A."/>
        </authorList>
    </citation>
    <scope>NUCLEOTIDE SEQUENCE [LARGE SCALE GENOMIC DNA]</scope>
</reference>
<evidence type="ECO:0000313" key="3">
    <source>
        <dbReference type="Proteomes" id="UP000026962"/>
    </source>
</evidence>
<dbReference type="Proteomes" id="UP000026962">
    <property type="component" value="Chromosome 1"/>
</dbReference>
<feature type="chain" id="PRO_5002364330" description="Root cap protein 1" evidence="1">
    <location>
        <begin position="22"/>
        <end position="431"/>
    </location>
</feature>
<organism evidence="2">
    <name type="scientific">Oryza punctata</name>
    <name type="common">Red rice</name>
    <dbReference type="NCBI Taxonomy" id="4537"/>
    <lineage>
        <taxon>Eukaryota</taxon>
        <taxon>Viridiplantae</taxon>
        <taxon>Streptophyta</taxon>
        <taxon>Embryophyta</taxon>
        <taxon>Tracheophyta</taxon>
        <taxon>Spermatophyta</taxon>
        <taxon>Magnoliopsida</taxon>
        <taxon>Liliopsida</taxon>
        <taxon>Poales</taxon>
        <taxon>Poaceae</taxon>
        <taxon>BOP clade</taxon>
        <taxon>Oryzoideae</taxon>
        <taxon>Oryzeae</taxon>
        <taxon>Oryzinae</taxon>
        <taxon>Oryza</taxon>
    </lineage>
</organism>
<protein>
    <recommendedName>
        <fullName evidence="4">Root cap protein 1</fullName>
    </recommendedName>
</protein>
<reference evidence="2" key="1">
    <citation type="submission" date="2015-04" db="UniProtKB">
        <authorList>
            <consortium name="EnsemblPlants"/>
        </authorList>
    </citation>
    <scope>IDENTIFICATION</scope>
</reference>
<evidence type="ECO:0008006" key="4">
    <source>
        <dbReference type="Google" id="ProtNLM"/>
    </source>
</evidence>